<keyword evidence="2" id="KW-1185">Reference proteome</keyword>
<proteinExistence type="predicted"/>
<name>X6MI74_RETFI</name>
<accession>X6MI74</accession>
<comment type="caution">
    <text evidence="1">The sequence shown here is derived from an EMBL/GenBank/DDBJ whole genome shotgun (WGS) entry which is preliminary data.</text>
</comment>
<dbReference type="EMBL" id="ASPP01020665">
    <property type="protein sequence ID" value="ETO13346.1"/>
    <property type="molecule type" value="Genomic_DNA"/>
</dbReference>
<sequence>TLPKTITKVKKSHFTHNVRKSNYYKRNYLLKISFFFFEFFKTLKSLEKKEPFEYAKLAFFTPVNRRELILILKLIGIKEKGFAKKLKHTFPHEKNELKLIAGQFNANNNQINKINKLLHFVRYFDKIMSPNAKKKFKIQNQSLYFIEESINKNHHKNNPIESQSFEKIVLHRLEVHERKYVCILITGKVWLNGLHLIETLKKSLSIEGIDNKKEFSKA</sequence>
<evidence type="ECO:0000313" key="1">
    <source>
        <dbReference type="EMBL" id="ETO13346.1"/>
    </source>
</evidence>
<feature type="non-terminal residue" evidence="1">
    <location>
        <position position="1"/>
    </location>
</feature>
<evidence type="ECO:0000313" key="2">
    <source>
        <dbReference type="Proteomes" id="UP000023152"/>
    </source>
</evidence>
<dbReference type="OrthoDB" id="411823at2759"/>
<protein>
    <submittedName>
        <fullName evidence="1">Uncharacterized protein</fullName>
    </submittedName>
</protein>
<reference evidence="1 2" key="1">
    <citation type="journal article" date="2013" name="Curr. Biol.">
        <title>The Genome of the Foraminiferan Reticulomyxa filosa.</title>
        <authorList>
            <person name="Glockner G."/>
            <person name="Hulsmann N."/>
            <person name="Schleicher M."/>
            <person name="Noegel A.A."/>
            <person name="Eichinger L."/>
            <person name="Gallinger C."/>
            <person name="Pawlowski J."/>
            <person name="Sierra R."/>
            <person name="Euteneuer U."/>
            <person name="Pillet L."/>
            <person name="Moustafa A."/>
            <person name="Platzer M."/>
            <person name="Groth M."/>
            <person name="Szafranski K."/>
            <person name="Schliwa M."/>
        </authorList>
    </citation>
    <scope>NUCLEOTIDE SEQUENCE [LARGE SCALE GENOMIC DNA]</scope>
</reference>
<gene>
    <name evidence="1" type="ORF">RFI_24031</name>
</gene>
<organism evidence="1 2">
    <name type="scientific">Reticulomyxa filosa</name>
    <dbReference type="NCBI Taxonomy" id="46433"/>
    <lineage>
        <taxon>Eukaryota</taxon>
        <taxon>Sar</taxon>
        <taxon>Rhizaria</taxon>
        <taxon>Retaria</taxon>
        <taxon>Foraminifera</taxon>
        <taxon>Monothalamids</taxon>
        <taxon>Reticulomyxidae</taxon>
        <taxon>Reticulomyxa</taxon>
    </lineage>
</organism>
<dbReference type="AlphaFoldDB" id="X6MI74"/>
<dbReference type="Proteomes" id="UP000023152">
    <property type="component" value="Unassembled WGS sequence"/>
</dbReference>